<evidence type="ECO:0000256" key="1">
    <source>
        <dbReference type="ARBA" id="ARBA00009091"/>
    </source>
</evidence>
<gene>
    <name evidence="4" type="ORF">HNQ40_001620</name>
</gene>
<reference evidence="4 5" key="1">
    <citation type="submission" date="2020-08" db="EMBL/GenBank/DDBJ databases">
        <title>Genomic Encyclopedia of Type Strains, Phase IV (KMG-IV): sequencing the most valuable type-strain genomes for metagenomic binning, comparative biology and taxonomic classification.</title>
        <authorList>
            <person name="Goeker M."/>
        </authorList>
    </citation>
    <scope>NUCLEOTIDE SEQUENCE [LARGE SCALE GENOMIC DNA]</scope>
    <source>
        <strain evidence="4 5">DSM 103725</strain>
    </source>
</reference>
<dbReference type="InterPro" id="IPR024930">
    <property type="entry name" value="Skp_dom_sf"/>
</dbReference>
<dbReference type="SUPFAM" id="SSF111384">
    <property type="entry name" value="OmpH-like"/>
    <property type="match status" value="1"/>
</dbReference>
<dbReference type="Pfam" id="PF03938">
    <property type="entry name" value="OmpH"/>
    <property type="match status" value="1"/>
</dbReference>
<dbReference type="Proteomes" id="UP000541810">
    <property type="component" value="Unassembled WGS sequence"/>
</dbReference>
<evidence type="ECO:0000256" key="3">
    <source>
        <dbReference type="SAM" id="SignalP"/>
    </source>
</evidence>
<accession>A0A7X0H5W7</accession>
<name>A0A7X0H5W7_9BACT</name>
<dbReference type="GO" id="GO:0051082">
    <property type="term" value="F:unfolded protein binding"/>
    <property type="evidence" value="ECO:0007669"/>
    <property type="project" value="InterPro"/>
</dbReference>
<dbReference type="Gene3D" id="3.30.910.20">
    <property type="entry name" value="Skp domain"/>
    <property type="match status" value="1"/>
</dbReference>
<evidence type="ECO:0000313" key="4">
    <source>
        <dbReference type="EMBL" id="MBB6429814.1"/>
    </source>
</evidence>
<dbReference type="GO" id="GO:0005829">
    <property type="term" value="C:cytosol"/>
    <property type="evidence" value="ECO:0007669"/>
    <property type="project" value="TreeGrafter"/>
</dbReference>
<dbReference type="InterPro" id="IPR005632">
    <property type="entry name" value="Chaperone_Skp"/>
</dbReference>
<proteinExistence type="inferred from homology"/>
<protein>
    <submittedName>
        <fullName evidence="4">Skp family chaperone for outer membrane proteins</fullName>
    </submittedName>
</protein>
<sequence>MKNSIVIVALVAALTLGLYVTAGGQAGGAATPTKVAVVNLQDVINQCAQQAAFLAEGKAKAESLKAEQQQRQQQIATISTTLDTLQVGGDAWNKKREELQQKTLEMQVWVQMQEQNGQLDQARQFAEIYIAANEASAAIAQAAGYDVVLQGGELPDLMRLNIQQLQTVVQTRKVIYSGDAVDITNAVLQRMNADFDQR</sequence>
<organism evidence="4 5">
    <name type="scientific">Algisphaera agarilytica</name>
    <dbReference type="NCBI Taxonomy" id="1385975"/>
    <lineage>
        <taxon>Bacteria</taxon>
        <taxon>Pseudomonadati</taxon>
        <taxon>Planctomycetota</taxon>
        <taxon>Phycisphaerae</taxon>
        <taxon>Phycisphaerales</taxon>
        <taxon>Phycisphaeraceae</taxon>
        <taxon>Algisphaera</taxon>
    </lineage>
</organism>
<evidence type="ECO:0000313" key="5">
    <source>
        <dbReference type="Proteomes" id="UP000541810"/>
    </source>
</evidence>
<feature type="chain" id="PRO_5031424573" evidence="3">
    <location>
        <begin position="23"/>
        <end position="198"/>
    </location>
</feature>
<dbReference type="AlphaFoldDB" id="A0A7X0H5W7"/>
<dbReference type="SMART" id="SM00935">
    <property type="entry name" value="OmpH"/>
    <property type="match status" value="1"/>
</dbReference>
<dbReference type="GO" id="GO:0050821">
    <property type="term" value="P:protein stabilization"/>
    <property type="evidence" value="ECO:0007669"/>
    <property type="project" value="TreeGrafter"/>
</dbReference>
<dbReference type="PANTHER" id="PTHR35089:SF1">
    <property type="entry name" value="CHAPERONE PROTEIN SKP"/>
    <property type="match status" value="1"/>
</dbReference>
<keyword evidence="2 3" id="KW-0732">Signal</keyword>
<dbReference type="RefSeq" id="WP_184677376.1">
    <property type="nucleotide sequence ID" value="NZ_JACHGY010000001.1"/>
</dbReference>
<comment type="similarity">
    <text evidence="1">Belongs to the Skp family.</text>
</comment>
<keyword evidence="5" id="KW-1185">Reference proteome</keyword>
<feature type="signal peptide" evidence="3">
    <location>
        <begin position="1"/>
        <end position="22"/>
    </location>
</feature>
<dbReference type="EMBL" id="JACHGY010000001">
    <property type="protein sequence ID" value="MBB6429814.1"/>
    <property type="molecule type" value="Genomic_DNA"/>
</dbReference>
<evidence type="ECO:0000256" key="2">
    <source>
        <dbReference type="ARBA" id="ARBA00022729"/>
    </source>
</evidence>
<comment type="caution">
    <text evidence="4">The sequence shown here is derived from an EMBL/GenBank/DDBJ whole genome shotgun (WGS) entry which is preliminary data.</text>
</comment>
<dbReference type="PANTHER" id="PTHR35089">
    <property type="entry name" value="CHAPERONE PROTEIN SKP"/>
    <property type="match status" value="1"/>
</dbReference>